<gene>
    <name evidence="1" type="ORF">LCGC14_1819950</name>
</gene>
<name>A0A0F9H7E1_9ZZZZ</name>
<sequence>MVETKKMESTICEKCTKKSRLNDLIVICIDCFNKEKNKHVDKIKKLIEKHDNHDCLVCGKYFDACGCYYDLSDAYIEEISKIIGKK</sequence>
<reference evidence="1" key="1">
    <citation type="journal article" date="2015" name="Nature">
        <title>Complex archaea that bridge the gap between prokaryotes and eukaryotes.</title>
        <authorList>
            <person name="Spang A."/>
            <person name="Saw J.H."/>
            <person name="Jorgensen S.L."/>
            <person name="Zaremba-Niedzwiedzka K."/>
            <person name="Martijn J."/>
            <person name="Lind A.E."/>
            <person name="van Eijk R."/>
            <person name="Schleper C."/>
            <person name="Guy L."/>
            <person name="Ettema T.J."/>
        </authorList>
    </citation>
    <scope>NUCLEOTIDE SEQUENCE</scope>
</reference>
<dbReference type="AlphaFoldDB" id="A0A0F9H7E1"/>
<dbReference type="EMBL" id="LAZR01017811">
    <property type="protein sequence ID" value="KKL98881.1"/>
    <property type="molecule type" value="Genomic_DNA"/>
</dbReference>
<accession>A0A0F9H7E1</accession>
<protein>
    <submittedName>
        <fullName evidence="1">Uncharacterized protein</fullName>
    </submittedName>
</protein>
<comment type="caution">
    <text evidence="1">The sequence shown here is derived from an EMBL/GenBank/DDBJ whole genome shotgun (WGS) entry which is preliminary data.</text>
</comment>
<organism evidence="1">
    <name type="scientific">marine sediment metagenome</name>
    <dbReference type="NCBI Taxonomy" id="412755"/>
    <lineage>
        <taxon>unclassified sequences</taxon>
        <taxon>metagenomes</taxon>
        <taxon>ecological metagenomes</taxon>
    </lineage>
</organism>
<proteinExistence type="predicted"/>
<evidence type="ECO:0000313" key="1">
    <source>
        <dbReference type="EMBL" id="KKL98881.1"/>
    </source>
</evidence>